<evidence type="ECO:0000256" key="3">
    <source>
        <dbReference type="ARBA" id="ARBA00022723"/>
    </source>
</evidence>
<reference evidence="8 9" key="3">
    <citation type="journal article" date="2015" name="Genome Announc.">
        <title>Draft Genome Sequence of the Archiascomycetous Yeast Saitoella complicata.</title>
        <authorList>
            <person name="Yamauchi K."/>
            <person name="Kondo S."/>
            <person name="Hamamoto M."/>
            <person name="Takahashi Y."/>
            <person name="Ogura Y."/>
            <person name="Hayashi T."/>
            <person name="Nishida H."/>
        </authorList>
    </citation>
    <scope>NUCLEOTIDE SEQUENCE [LARGE SCALE GENOMIC DNA]</scope>
    <source>
        <strain evidence="8 9">NRRL Y-17804</strain>
    </source>
</reference>
<dbReference type="InterPro" id="IPR002328">
    <property type="entry name" value="ADH_Zn_CS"/>
</dbReference>
<evidence type="ECO:0000256" key="4">
    <source>
        <dbReference type="ARBA" id="ARBA00022833"/>
    </source>
</evidence>
<comment type="cofactor">
    <cofactor evidence="1 6">
        <name>Zn(2+)</name>
        <dbReference type="ChEBI" id="CHEBI:29105"/>
    </cofactor>
</comment>
<evidence type="ECO:0000313" key="8">
    <source>
        <dbReference type="EMBL" id="GAO52260.1"/>
    </source>
</evidence>
<keyword evidence="5" id="KW-0560">Oxidoreductase</keyword>
<evidence type="ECO:0000259" key="7">
    <source>
        <dbReference type="SMART" id="SM00829"/>
    </source>
</evidence>
<name>A0A0E9NS44_SAICN</name>
<evidence type="ECO:0000313" key="9">
    <source>
        <dbReference type="Proteomes" id="UP000033140"/>
    </source>
</evidence>
<dbReference type="Gene3D" id="3.40.50.720">
    <property type="entry name" value="NAD(P)-binding Rossmann-like Domain"/>
    <property type="match status" value="1"/>
</dbReference>
<comment type="similarity">
    <text evidence="2 6">Belongs to the zinc-containing alcohol dehydrogenase family.</text>
</comment>
<keyword evidence="4 6" id="KW-0862">Zinc</keyword>
<dbReference type="PANTHER" id="PTHR43161">
    <property type="entry name" value="SORBITOL DEHYDROGENASE"/>
    <property type="match status" value="1"/>
</dbReference>
<dbReference type="InterPro" id="IPR011032">
    <property type="entry name" value="GroES-like_sf"/>
</dbReference>
<dbReference type="PROSITE" id="PS00059">
    <property type="entry name" value="ADH_ZINC"/>
    <property type="match status" value="1"/>
</dbReference>
<dbReference type="SUPFAM" id="SSF50129">
    <property type="entry name" value="GroES-like"/>
    <property type="match status" value="1"/>
</dbReference>
<dbReference type="STRING" id="698492.A0A0E9NS44"/>
<dbReference type="Pfam" id="PF08240">
    <property type="entry name" value="ADH_N"/>
    <property type="match status" value="1"/>
</dbReference>
<evidence type="ECO:0000256" key="5">
    <source>
        <dbReference type="ARBA" id="ARBA00023002"/>
    </source>
</evidence>
<dbReference type="SUPFAM" id="SSF51735">
    <property type="entry name" value="NAD(P)-binding Rossmann-fold domains"/>
    <property type="match status" value="1"/>
</dbReference>
<dbReference type="GO" id="GO:0008270">
    <property type="term" value="F:zinc ion binding"/>
    <property type="evidence" value="ECO:0007669"/>
    <property type="project" value="InterPro"/>
</dbReference>
<evidence type="ECO:0000256" key="2">
    <source>
        <dbReference type="ARBA" id="ARBA00008072"/>
    </source>
</evidence>
<accession>A0A0E9NS44</accession>
<dbReference type="EMBL" id="BACD03000064">
    <property type="protein sequence ID" value="GAO52260.1"/>
    <property type="molecule type" value="Genomic_DNA"/>
</dbReference>
<dbReference type="Pfam" id="PF00107">
    <property type="entry name" value="ADH_zinc_N"/>
    <property type="match status" value="1"/>
</dbReference>
<dbReference type="PANTHER" id="PTHR43161:SF25">
    <property type="entry name" value="ALCOHOL DEHYDROGENASE, PUTATIVE (AFU_ORTHOLOGUE AFUA_1G14390)-RELATED"/>
    <property type="match status" value="1"/>
</dbReference>
<organism evidence="8 9">
    <name type="scientific">Saitoella complicata (strain BCRC 22490 / CBS 7301 / JCM 7358 / NBRC 10748 / NRRL Y-17804)</name>
    <dbReference type="NCBI Taxonomy" id="698492"/>
    <lineage>
        <taxon>Eukaryota</taxon>
        <taxon>Fungi</taxon>
        <taxon>Dikarya</taxon>
        <taxon>Ascomycota</taxon>
        <taxon>Taphrinomycotina</taxon>
        <taxon>Taphrinomycotina incertae sedis</taxon>
        <taxon>Saitoella</taxon>
    </lineage>
</organism>
<dbReference type="OMA" id="KLIMVGM"/>
<evidence type="ECO:0000256" key="1">
    <source>
        <dbReference type="ARBA" id="ARBA00001947"/>
    </source>
</evidence>
<dbReference type="GO" id="GO:0006062">
    <property type="term" value="P:sorbitol catabolic process"/>
    <property type="evidence" value="ECO:0007669"/>
    <property type="project" value="TreeGrafter"/>
</dbReference>
<dbReference type="Proteomes" id="UP000033140">
    <property type="component" value="Unassembled WGS sequence"/>
</dbReference>
<dbReference type="InterPro" id="IPR045306">
    <property type="entry name" value="SDH-like"/>
</dbReference>
<dbReference type="Gene3D" id="3.90.180.10">
    <property type="entry name" value="Medium-chain alcohol dehydrogenases, catalytic domain"/>
    <property type="match status" value="1"/>
</dbReference>
<dbReference type="CDD" id="cd05285">
    <property type="entry name" value="sorbitol_DH"/>
    <property type="match status" value="1"/>
</dbReference>
<keyword evidence="3 6" id="KW-0479">Metal-binding</keyword>
<proteinExistence type="inferred from homology"/>
<gene>
    <name evidence="8" type="ORF">G7K_6341-t1</name>
</gene>
<dbReference type="GO" id="GO:0003939">
    <property type="term" value="F:L-iditol 2-dehydrogenase (NAD+) activity"/>
    <property type="evidence" value="ECO:0007669"/>
    <property type="project" value="TreeGrafter"/>
</dbReference>
<keyword evidence="9" id="KW-1185">Reference proteome</keyword>
<evidence type="ECO:0000256" key="6">
    <source>
        <dbReference type="RuleBase" id="RU361277"/>
    </source>
</evidence>
<feature type="domain" description="Enoyl reductase (ER)" evidence="7">
    <location>
        <begin position="13"/>
        <end position="365"/>
    </location>
</feature>
<sequence length="538" mass="57763">MKKMGFEAAVLCGKKEIRLETRALEDPGEDEVQVVPKAIGICGSDLHYYAHGANGLFVVKEPLILGHESAGYVTAVGPGVTNFKIGDRVALEAGTPCSTCKMCRMGRYNLCDGMQFRSSAKRFPHCDGYLCERVNQHVDFTHKIPDSISYEEGALLEPLSVALHAIRRSQPSLTPGSRILIMGSGTVGLLVAAMARINGASDITIADISQRRLEFAQTTEWVTRTVLVPLKRAKYGEDPELVYAKDTASELVKAAKMDQETYAGFDVTYECTGVDTSIQTSIFATRPGGKLVMVGMGKPIATLPIASAMTREIDLVGVFRYCNTYPEAIRMVGSGGVPGLGKLVTQRYRLEDAREAFEVAERGQDEEGRPGCLGEQGTAVNPFVRLICLRYPVGAFYSQSSGFRPFCSLRDPFVLRPAPAESCSFVYHKSLSSTSSPQSLRNAITRKMHSLQVLASTILITLLTNQPFVAGDLITSTIVATPGAVLTFEGTTITVPGAAAVQTGWGTTFSVTDTSTYTSAVNGSVSTASGSSRSLGIV</sequence>
<dbReference type="InterPro" id="IPR036291">
    <property type="entry name" value="NAD(P)-bd_dom_sf"/>
</dbReference>
<reference evidence="8 9" key="1">
    <citation type="journal article" date="2011" name="J. Gen. Appl. Microbiol.">
        <title>Draft genome sequencing of the enigmatic yeast Saitoella complicata.</title>
        <authorList>
            <person name="Nishida H."/>
            <person name="Hamamoto M."/>
            <person name="Sugiyama J."/>
        </authorList>
    </citation>
    <scope>NUCLEOTIDE SEQUENCE [LARGE SCALE GENOMIC DNA]</scope>
    <source>
        <strain evidence="8 9">NRRL Y-17804</strain>
    </source>
</reference>
<dbReference type="AlphaFoldDB" id="A0A0E9NS44"/>
<dbReference type="SMART" id="SM00829">
    <property type="entry name" value="PKS_ER"/>
    <property type="match status" value="1"/>
</dbReference>
<dbReference type="InterPro" id="IPR020843">
    <property type="entry name" value="ER"/>
</dbReference>
<dbReference type="InterPro" id="IPR013154">
    <property type="entry name" value="ADH-like_N"/>
</dbReference>
<dbReference type="InterPro" id="IPR013149">
    <property type="entry name" value="ADH-like_C"/>
</dbReference>
<protein>
    <recommendedName>
        <fullName evidence="7">Enoyl reductase (ER) domain-containing protein</fullName>
    </recommendedName>
</protein>
<comment type="caution">
    <text evidence="8">The sequence shown here is derived from an EMBL/GenBank/DDBJ whole genome shotgun (WGS) entry which is preliminary data.</text>
</comment>
<reference evidence="8 9" key="2">
    <citation type="journal article" date="2014" name="J. Gen. Appl. Microbiol.">
        <title>The early diverging ascomycetous budding yeast Saitoella complicata has three histone deacetylases belonging to the Clr6, Hos2, and Rpd3 lineages.</title>
        <authorList>
            <person name="Nishida H."/>
            <person name="Matsumoto T."/>
            <person name="Kondo S."/>
            <person name="Hamamoto M."/>
            <person name="Yoshikawa H."/>
        </authorList>
    </citation>
    <scope>NUCLEOTIDE SEQUENCE [LARGE SCALE GENOMIC DNA]</scope>
    <source>
        <strain evidence="8 9">NRRL Y-17804</strain>
    </source>
</reference>